<dbReference type="InterPro" id="IPR036573">
    <property type="entry name" value="CBM_sf_5/12"/>
</dbReference>
<keyword evidence="1" id="KW-0378">Hydrolase</keyword>
<gene>
    <name evidence="3" type="ORF">RhiXN_07394</name>
</gene>
<sequence>MTPSAARLCCVPGPPVNPSSSRFTLPEARPIVKRTLVRVNQESLWFWIRKPFADSNIRKIHPKEPLLPTLVYLGSYSGTARTPSSHAFFSSVLTVSLVAVAAGLAINRGVDVDVETPIDIKEACRGLTIWHPDGFYRSGTTVRYHGHMWQCTRWNQGKENPEESDVWRDLGACDPDVKDGQMVLSKRSAPLEARDDDDDDDDNCRGFLEWDASALSRSGTTVHYKGALWQNNKWNKGEEPGVSSDWTSIRTCKSKKVKRSCNGFPTFVKGALNRPGNTVQHDNKLYQANHWTQTSTPDDTEAWSLLGDC</sequence>
<dbReference type="GO" id="GO:0030246">
    <property type="term" value="F:carbohydrate binding"/>
    <property type="evidence" value="ECO:0007669"/>
    <property type="project" value="InterPro"/>
</dbReference>
<dbReference type="Gene3D" id="2.10.10.20">
    <property type="entry name" value="Carbohydrate-binding module superfamily 5/12"/>
    <property type="match status" value="3"/>
</dbReference>
<dbReference type="SMART" id="SM00495">
    <property type="entry name" value="ChtBD3"/>
    <property type="match status" value="3"/>
</dbReference>
<organism evidence="3 4">
    <name type="scientific">Rhizoctonia solani</name>
    <dbReference type="NCBI Taxonomy" id="456999"/>
    <lineage>
        <taxon>Eukaryota</taxon>
        <taxon>Fungi</taxon>
        <taxon>Dikarya</taxon>
        <taxon>Basidiomycota</taxon>
        <taxon>Agaricomycotina</taxon>
        <taxon>Agaricomycetes</taxon>
        <taxon>Cantharellales</taxon>
        <taxon>Ceratobasidiaceae</taxon>
        <taxon>Rhizoctonia</taxon>
    </lineage>
</organism>
<feature type="domain" description="Chitin-binding type-3" evidence="2">
    <location>
        <begin position="264"/>
        <end position="306"/>
    </location>
</feature>
<proteinExistence type="predicted"/>
<feature type="domain" description="Chitin-binding type-3" evidence="2">
    <location>
        <begin position="127"/>
        <end position="170"/>
    </location>
</feature>
<protein>
    <submittedName>
        <fullName evidence="3">Carbohydrate-binding domain protein</fullName>
    </submittedName>
</protein>
<dbReference type="Proteomes" id="UP000650533">
    <property type="component" value="Chromosome 13"/>
</dbReference>
<dbReference type="GO" id="GO:0004553">
    <property type="term" value="F:hydrolase activity, hydrolyzing O-glycosyl compounds"/>
    <property type="evidence" value="ECO:0007669"/>
    <property type="project" value="InterPro"/>
</dbReference>
<dbReference type="RefSeq" id="XP_043185682.1">
    <property type="nucleotide sequence ID" value="XM_043327210.1"/>
</dbReference>
<evidence type="ECO:0000313" key="4">
    <source>
        <dbReference type="Proteomes" id="UP000650533"/>
    </source>
</evidence>
<name>A0A8H8P5B1_9AGAM</name>
<accession>A0A8H8P5B1</accession>
<dbReference type="SUPFAM" id="SSF51055">
    <property type="entry name" value="Carbohydrate binding domain"/>
    <property type="match status" value="3"/>
</dbReference>
<feature type="domain" description="Chitin-binding type-3" evidence="2">
    <location>
        <begin position="207"/>
        <end position="249"/>
    </location>
</feature>
<dbReference type="CDD" id="cd12215">
    <property type="entry name" value="ChiC_BD"/>
    <property type="match status" value="1"/>
</dbReference>
<evidence type="ECO:0000313" key="3">
    <source>
        <dbReference type="EMBL" id="QRW25445.1"/>
    </source>
</evidence>
<dbReference type="GO" id="GO:0005975">
    <property type="term" value="P:carbohydrate metabolic process"/>
    <property type="evidence" value="ECO:0007669"/>
    <property type="project" value="InterPro"/>
</dbReference>
<evidence type="ECO:0000259" key="2">
    <source>
        <dbReference type="SMART" id="SM00495"/>
    </source>
</evidence>
<evidence type="ECO:0000256" key="1">
    <source>
        <dbReference type="ARBA" id="ARBA00022801"/>
    </source>
</evidence>
<dbReference type="InterPro" id="IPR003610">
    <property type="entry name" value="CBM5/12"/>
</dbReference>
<dbReference type="KEGG" id="rsx:RhiXN_07394"/>
<dbReference type="EMBL" id="CP059670">
    <property type="protein sequence ID" value="QRW25445.1"/>
    <property type="molecule type" value="Genomic_DNA"/>
</dbReference>
<dbReference type="GeneID" id="67029673"/>
<dbReference type="GO" id="GO:0005576">
    <property type="term" value="C:extracellular region"/>
    <property type="evidence" value="ECO:0007669"/>
    <property type="project" value="InterPro"/>
</dbReference>
<dbReference type="AlphaFoldDB" id="A0A8H8P5B1"/>
<reference evidence="3" key="1">
    <citation type="submission" date="2020-05" db="EMBL/GenBank/DDBJ databases">
        <title>Evolutionary and genomic comparisons of hybrid uninucleate and nonhybrid Rhizoctonia fungi.</title>
        <authorList>
            <person name="Li C."/>
            <person name="Chen X."/>
        </authorList>
    </citation>
    <scope>NUCLEOTIDE SEQUENCE</scope>
    <source>
        <strain evidence="3">AG-1 IA</strain>
    </source>
</reference>